<gene>
    <name evidence="2" type="primary">67</name>
    <name evidence="2" type="ORF">SEA_FAUST_67</name>
</gene>
<keyword evidence="1" id="KW-1133">Transmembrane helix</keyword>
<feature type="transmembrane region" description="Helical" evidence="1">
    <location>
        <begin position="15"/>
        <end position="39"/>
    </location>
</feature>
<accession>A0A7G9UYR5</accession>
<dbReference type="GeneID" id="77927362"/>
<keyword evidence="1" id="KW-0812">Transmembrane</keyword>
<evidence type="ECO:0000256" key="1">
    <source>
        <dbReference type="SAM" id="Phobius"/>
    </source>
</evidence>
<keyword evidence="1" id="KW-0472">Membrane</keyword>
<proteinExistence type="predicted"/>
<sequence>MLRTLFFEILSDISLFLAGLLAGVALGIIATLVAVTAYMSKDEDD</sequence>
<reference evidence="2 3" key="1">
    <citation type="submission" date="2020-06" db="EMBL/GenBank/DDBJ databases">
        <authorList>
            <person name="Arora M.N."/>
            <person name="Dalling M.T."/>
            <person name="Dawson S.P.M."/>
            <person name="Elia S.N."/>
            <person name="Burke B."/>
            <person name="Shaffer C.D."/>
            <person name="Weston-Hafer K.A."/>
            <person name="Garlena R.A."/>
            <person name="Russell D.A."/>
            <person name="Pope W.H."/>
            <person name="Jacobs-Sera D."/>
            <person name="Hatfull G.F."/>
        </authorList>
    </citation>
    <scope>NUCLEOTIDE SEQUENCE [LARGE SCALE GENOMIC DNA]</scope>
</reference>
<name>A0A7G9UYR5_9CAUD</name>
<protein>
    <submittedName>
        <fullName evidence="2">Membrane protein</fullName>
    </submittedName>
</protein>
<dbReference type="RefSeq" id="YP_010651677.1">
    <property type="nucleotide sequence ID" value="NC_070783.1"/>
</dbReference>
<evidence type="ECO:0000313" key="2">
    <source>
        <dbReference type="EMBL" id="QNN99170.1"/>
    </source>
</evidence>
<dbReference type="EMBL" id="MT684598">
    <property type="protein sequence ID" value="QNN99170.1"/>
    <property type="molecule type" value="Genomic_DNA"/>
</dbReference>
<evidence type="ECO:0000313" key="3">
    <source>
        <dbReference type="Proteomes" id="UP000516151"/>
    </source>
</evidence>
<dbReference type="Proteomes" id="UP000516151">
    <property type="component" value="Segment"/>
</dbReference>
<organism evidence="2 3">
    <name type="scientific">Streptomyces phage Faust</name>
    <dbReference type="NCBI Taxonomy" id="2767565"/>
    <lineage>
        <taxon>Viruses</taxon>
        <taxon>Duplodnaviria</taxon>
        <taxon>Heunggongvirae</taxon>
        <taxon>Uroviricota</taxon>
        <taxon>Caudoviricetes</taxon>
        <taxon>Stanwilliamsviridae</taxon>
        <taxon>Loccivirinae</taxon>
        <taxon>Faustvirus</taxon>
        <taxon>Faustvirus faust</taxon>
    </lineage>
</organism>
<dbReference type="KEGG" id="vg:77927362"/>
<keyword evidence="3" id="KW-1185">Reference proteome</keyword>